<dbReference type="OrthoDB" id="3193353at2759"/>
<evidence type="ECO:0000313" key="2">
    <source>
        <dbReference type="EMBL" id="THH10426.1"/>
    </source>
</evidence>
<feature type="domain" description="F-box" evidence="1">
    <location>
        <begin position="38"/>
        <end position="79"/>
    </location>
</feature>
<protein>
    <recommendedName>
        <fullName evidence="1">F-box domain-containing protein</fullName>
    </recommendedName>
</protein>
<dbReference type="Proteomes" id="UP000308199">
    <property type="component" value="Unassembled WGS sequence"/>
</dbReference>
<dbReference type="InterPro" id="IPR036047">
    <property type="entry name" value="F-box-like_dom_sf"/>
</dbReference>
<gene>
    <name evidence="2" type="ORF">EW145_g1316</name>
</gene>
<name>A0A4S4LEX4_9AGAM</name>
<dbReference type="CDD" id="cd09917">
    <property type="entry name" value="F-box_SF"/>
    <property type="match status" value="1"/>
</dbReference>
<reference evidence="2 3" key="1">
    <citation type="submission" date="2019-02" db="EMBL/GenBank/DDBJ databases">
        <title>Genome sequencing of the rare red list fungi Phellinidium pouzarii.</title>
        <authorList>
            <person name="Buettner E."/>
            <person name="Kellner H."/>
        </authorList>
    </citation>
    <scope>NUCLEOTIDE SEQUENCE [LARGE SCALE GENOMIC DNA]</scope>
    <source>
        <strain evidence="2 3">DSM 108285</strain>
    </source>
</reference>
<evidence type="ECO:0000313" key="3">
    <source>
        <dbReference type="Proteomes" id="UP000308199"/>
    </source>
</evidence>
<keyword evidence="3" id="KW-1185">Reference proteome</keyword>
<dbReference type="EMBL" id="SGPK01000036">
    <property type="protein sequence ID" value="THH10426.1"/>
    <property type="molecule type" value="Genomic_DNA"/>
</dbReference>
<evidence type="ECO:0000259" key="1">
    <source>
        <dbReference type="Pfam" id="PF00646"/>
    </source>
</evidence>
<dbReference type="SUPFAM" id="SSF81383">
    <property type="entry name" value="F-box domain"/>
    <property type="match status" value="1"/>
</dbReference>
<dbReference type="InterPro" id="IPR001810">
    <property type="entry name" value="F-box_dom"/>
</dbReference>
<organism evidence="2 3">
    <name type="scientific">Phellinidium pouzarii</name>
    <dbReference type="NCBI Taxonomy" id="167371"/>
    <lineage>
        <taxon>Eukaryota</taxon>
        <taxon>Fungi</taxon>
        <taxon>Dikarya</taxon>
        <taxon>Basidiomycota</taxon>
        <taxon>Agaricomycotina</taxon>
        <taxon>Agaricomycetes</taxon>
        <taxon>Hymenochaetales</taxon>
        <taxon>Hymenochaetaceae</taxon>
        <taxon>Phellinidium</taxon>
    </lineage>
</organism>
<dbReference type="Pfam" id="PF00646">
    <property type="entry name" value="F-box"/>
    <property type="match status" value="1"/>
</dbReference>
<dbReference type="AlphaFoldDB" id="A0A4S4LEX4"/>
<proteinExistence type="predicted"/>
<comment type="caution">
    <text evidence="2">The sequence shown here is derived from an EMBL/GenBank/DDBJ whole genome shotgun (WGS) entry which is preliminary data.</text>
</comment>
<dbReference type="Gene3D" id="1.20.1280.50">
    <property type="match status" value="1"/>
</dbReference>
<sequence length="244" mass="27549">MCDNSFHVFPKRLIRSFLPLTNHADFVRQRAAKRAKVLSDLDDGVIVQVCAFLDVVDILSLRLTSKRLAFITRLRSVWHTALTRHVLQENLPLRWFPSPSADTEALSSQHTFDHLSALDLEHITHAAIDDAQRWKWEEDSREHLRRVKVDEGLPKLQFLDIRSAAECKRAVFNDDEGRYLLSLTSFSKLSISIWDLNVDSGVMVVGIWAVSGEQPSLAIDEGNGVREAFGEGFEDVKGTLVAVS</sequence>
<accession>A0A4S4LEX4</accession>